<gene>
    <name evidence="1" type="ORF">EV420DRAFT_1231868</name>
</gene>
<proteinExistence type="predicted"/>
<evidence type="ECO:0000313" key="2">
    <source>
        <dbReference type="Proteomes" id="UP001175211"/>
    </source>
</evidence>
<accession>A0AA39MZ34</accession>
<feature type="non-terminal residue" evidence="1">
    <location>
        <position position="1"/>
    </location>
</feature>
<reference evidence="1" key="1">
    <citation type="submission" date="2023-06" db="EMBL/GenBank/DDBJ databases">
        <authorList>
            <consortium name="Lawrence Berkeley National Laboratory"/>
            <person name="Ahrendt S."/>
            <person name="Sahu N."/>
            <person name="Indic B."/>
            <person name="Wong-Bajracharya J."/>
            <person name="Merenyi Z."/>
            <person name="Ke H.-M."/>
            <person name="Monk M."/>
            <person name="Kocsube S."/>
            <person name="Drula E."/>
            <person name="Lipzen A."/>
            <person name="Balint B."/>
            <person name="Henrissat B."/>
            <person name="Andreopoulos B."/>
            <person name="Martin F.M."/>
            <person name="Harder C.B."/>
            <person name="Rigling D."/>
            <person name="Ford K.L."/>
            <person name="Foster G.D."/>
            <person name="Pangilinan J."/>
            <person name="Papanicolaou A."/>
            <person name="Barry K."/>
            <person name="LaButti K."/>
            <person name="Viragh M."/>
            <person name="Koriabine M."/>
            <person name="Yan M."/>
            <person name="Riley R."/>
            <person name="Champramary S."/>
            <person name="Plett K.L."/>
            <person name="Tsai I.J."/>
            <person name="Slot J."/>
            <person name="Sipos G."/>
            <person name="Plett J."/>
            <person name="Nagy L.G."/>
            <person name="Grigoriev I.V."/>
        </authorList>
    </citation>
    <scope>NUCLEOTIDE SEQUENCE</scope>
    <source>
        <strain evidence="1">CCBAS 213</strain>
    </source>
</reference>
<dbReference type="RefSeq" id="XP_060328040.1">
    <property type="nucleotide sequence ID" value="XM_060466544.1"/>
</dbReference>
<name>A0AA39MZ34_ARMTA</name>
<evidence type="ECO:0000313" key="1">
    <source>
        <dbReference type="EMBL" id="KAK0452206.1"/>
    </source>
</evidence>
<keyword evidence="2" id="KW-1185">Reference proteome</keyword>
<sequence>YRGKKPTWRAVLNALTELQLDGFKDGLNKIQVVNTCAALGLATDAEKEDLIPWLLQSDKGAWKGLQEMGFSKHPSGNAGHYRVAAFICVYNHLSDALTEDQKSSLKFSTSFLEHLLCKQHRW</sequence>
<dbReference type="Proteomes" id="UP001175211">
    <property type="component" value="Unassembled WGS sequence"/>
</dbReference>
<comment type="caution">
    <text evidence="1">The sequence shown here is derived from an EMBL/GenBank/DDBJ whole genome shotgun (WGS) entry which is preliminary data.</text>
</comment>
<protein>
    <submittedName>
        <fullName evidence="1">Uncharacterized protein</fullName>
    </submittedName>
</protein>
<organism evidence="1 2">
    <name type="scientific">Armillaria tabescens</name>
    <name type="common">Ringless honey mushroom</name>
    <name type="synonym">Agaricus tabescens</name>
    <dbReference type="NCBI Taxonomy" id="1929756"/>
    <lineage>
        <taxon>Eukaryota</taxon>
        <taxon>Fungi</taxon>
        <taxon>Dikarya</taxon>
        <taxon>Basidiomycota</taxon>
        <taxon>Agaricomycotina</taxon>
        <taxon>Agaricomycetes</taxon>
        <taxon>Agaricomycetidae</taxon>
        <taxon>Agaricales</taxon>
        <taxon>Marasmiineae</taxon>
        <taxon>Physalacriaceae</taxon>
        <taxon>Desarmillaria</taxon>
    </lineage>
</organism>
<dbReference type="GeneID" id="85350092"/>
<dbReference type="EMBL" id="JAUEPS010000031">
    <property type="protein sequence ID" value="KAK0452206.1"/>
    <property type="molecule type" value="Genomic_DNA"/>
</dbReference>
<dbReference type="AlphaFoldDB" id="A0AA39MZ34"/>
<feature type="non-terminal residue" evidence="1">
    <location>
        <position position="122"/>
    </location>
</feature>